<dbReference type="Proteomes" id="UP000828390">
    <property type="component" value="Unassembled WGS sequence"/>
</dbReference>
<evidence type="ECO:0000313" key="2">
    <source>
        <dbReference type="Proteomes" id="UP000828390"/>
    </source>
</evidence>
<reference evidence="1" key="1">
    <citation type="journal article" date="2019" name="bioRxiv">
        <title>The Genome of the Zebra Mussel, Dreissena polymorpha: A Resource for Invasive Species Research.</title>
        <authorList>
            <person name="McCartney M.A."/>
            <person name="Auch B."/>
            <person name="Kono T."/>
            <person name="Mallez S."/>
            <person name="Zhang Y."/>
            <person name="Obille A."/>
            <person name="Becker A."/>
            <person name="Abrahante J.E."/>
            <person name="Garbe J."/>
            <person name="Badalamenti J.P."/>
            <person name="Herman A."/>
            <person name="Mangelson H."/>
            <person name="Liachko I."/>
            <person name="Sullivan S."/>
            <person name="Sone E.D."/>
            <person name="Koren S."/>
            <person name="Silverstein K.A.T."/>
            <person name="Beckman K.B."/>
            <person name="Gohl D.M."/>
        </authorList>
    </citation>
    <scope>NUCLEOTIDE SEQUENCE</scope>
    <source>
        <strain evidence="1">Duluth1</strain>
        <tissue evidence="1">Whole animal</tissue>
    </source>
</reference>
<comment type="caution">
    <text evidence="1">The sequence shown here is derived from an EMBL/GenBank/DDBJ whole genome shotgun (WGS) entry which is preliminary data.</text>
</comment>
<evidence type="ECO:0000313" key="1">
    <source>
        <dbReference type="EMBL" id="KAH3776975.1"/>
    </source>
</evidence>
<accession>A0A9D4IJV0</accession>
<name>A0A9D4IJV0_DREPO</name>
<proteinExistence type="predicted"/>
<reference evidence="1" key="2">
    <citation type="submission" date="2020-11" db="EMBL/GenBank/DDBJ databases">
        <authorList>
            <person name="McCartney M.A."/>
            <person name="Auch B."/>
            <person name="Kono T."/>
            <person name="Mallez S."/>
            <person name="Becker A."/>
            <person name="Gohl D.M."/>
            <person name="Silverstein K.A.T."/>
            <person name="Koren S."/>
            <person name="Bechman K.B."/>
            <person name="Herman A."/>
            <person name="Abrahante J.E."/>
            <person name="Garbe J."/>
        </authorList>
    </citation>
    <scope>NUCLEOTIDE SEQUENCE</scope>
    <source>
        <strain evidence="1">Duluth1</strain>
        <tissue evidence="1">Whole animal</tissue>
    </source>
</reference>
<sequence>MQFLAWACRYSDERFIISLLAWNVPRICTDDLTYYFYLWIPVSSWNGVFCVTDSLSHTPYAYVIHYDWPGRQGEAKLGKVPAMWELTIVLST</sequence>
<keyword evidence="2" id="KW-1185">Reference proteome</keyword>
<gene>
    <name evidence="1" type="ORF">DPMN_178409</name>
</gene>
<protein>
    <submittedName>
        <fullName evidence="1">Uncharacterized protein</fullName>
    </submittedName>
</protein>
<dbReference type="AlphaFoldDB" id="A0A9D4IJV0"/>
<organism evidence="1 2">
    <name type="scientific">Dreissena polymorpha</name>
    <name type="common">Zebra mussel</name>
    <name type="synonym">Mytilus polymorpha</name>
    <dbReference type="NCBI Taxonomy" id="45954"/>
    <lineage>
        <taxon>Eukaryota</taxon>
        <taxon>Metazoa</taxon>
        <taxon>Spiralia</taxon>
        <taxon>Lophotrochozoa</taxon>
        <taxon>Mollusca</taxon>
        <taxon>Bivalvia</taxon>
        <taxon>Autobranchia</taxon>
        <taxon>Heteroconchia</taxon>
        <taxon>Euheterodonta</taxon>
        <taxon>Imparidentia</taxon>
        <taxon>Neoheterodontei</taxon>
        <taxon>Myida</taxon>
        <taxon>Dreissenoidea</taxon>
        <taxon>Dreissenidae</taxon>
        <taxon>Dreissena</taxon>
    </lineage>
</organism>
<dbReference type="EMBL" id="JAIWYP010000009">
    <property type="protein sequence ID" value="KAH3776975.1"/>
    <property type="molecule type" value="Genomic_DNA"/>
</dbReference>